<dbReference type="Proteomes" id="UP000538147">
    <property type="component" value="Unassembled WGS sequence"/>
</dbReference>
<feature type="domain" description="Chorismate-utilising enzyme C-terminal" evidence="2">
    <location>
        <begin position="115"/>
        <end position="367"/>
    </location>
</feature>
<dbReference type="AlphaFoldDB" id="A0A841LBS1"/>
<dbReference type="PANTHER" id="PTHR11236">
    <property type="entry name" value="AMINOBENZOATE/ANTHRANILATE SYNTHASE"/>
    <property type="match status" value="1"/>
</dbReference>
<dbReference type="GO" id="GO:0016829">
    <property type="term" value="F:lyase activity"/>
    <property type="evidence" value="ECO:0007669"/>
    <property type="project" value="UniProtKB-KW"/>
</dbReference>
<dbReference type="InterPro" id="IPR015890">
    <property type="entry name" value="Chorismate_C"/>
</dbReference>
<dbReference type="InterPro" id="IPR005801">
    <property type="entry name" value="ADC_synthase"/>
</dbReference>
<dbReference type="GO" id="GO:0009396">
    <property type="term" value="P:folic acid-containing compound biosynthetic process"/>
    <property type="evidence" value="ECO:0007669"/>
    <property type="project" value="InterPro"/>
</dbReference>
<keyword evidence="4" id="KW-1185">Reference proteome</keyword>
<dbReference type="Gene3D" id="3.30.470.10">
    <property type="match status" value="1"/>
</dbReference>
<dbReference type="GO" id="GO:0046820">
    <property type="term" value="F:4-amino-4-deoxychorismate synthase activity"/>
    <property type="evidence" value="ECO:0007669"/>
    <property type="project" value="TreeGrafter"/>
</dbReference>
<comment type="caution">
    <text evidence="3">The sequence shown here is derived from an EMBL/GenBank/DDBJ whole genome shotgun (WGS) entry which is preliminary data.</text>
</comment>
<dbReference type="InterPro" id="IPR043131">
    <property type="entry name" value="BCAT-like_N"/>
</dbReference>
<organism evidence="3 4">
    <name type="scientific">Polymorphobacter multimanifer</name>
    <dbReference type="NCBI Taxonomy" id="1070431"/>
    <lineage>
        <taxon>Bacteria</taxon>
        <taxon>Pseudomonadati</taxon>
        <taxon>Pseudomonadota</taxon>
        <taxon>Alphaproteobacteria</taxon>
        <taxon>Sphingomonadales</taxon>
        <taxon>Sphingosinicellaceae</taxon>
        <taxon>Polymorphobacter</taxon>
    </lineage>
</organism>
<gene>
    <name evidence="3" type="ORF">FHS79_000602</name>
</gene>
<dbReference type="InterPro" id="IPR019999">
    <property type="entry name" value="Anth_synth_I-like"/>
</dbReference>
<protein>
    <recommendedName>
        <fullName evidence="1">Probable branched-chain-amino-acid aminotransferase</fullName>
    </recommendedName>
</protein>
<dbReference type="Pfam" id="PF01063">
    <property type="entry name" value="Aminotran_4"/>
    <property type="match status" value="1"/>
</dbReference>
<keyword evidence="3" id="KW-0808">Transferase</keyword>
<keyword evidence="3" id="KW-0456">Lyase</keyword>
<dbReference type="InterPro" id="IPR043132">
    <property type="entry name" value="BCAT-like_C"/>
</dbReference>
<accession>A0A841LBS1</accession>
<evidence type="ECO:0000313" key="4">
    <source>
        <dbReference type="Proteomes" id="UP000538147"/>
    </source>
</evidence>
<proteinExistence type="predicted"/>
<dbReference type="InterPro" id="IPR036038">
    <property type="entry name" value="Aminotransferase-like"/>
</dbReference>
<dbReference type="Gene3D" id="3.60.120.10">
    <property type="entry name" value="Anthranilate synthase"/>
    <property type="match status" value="1"/>
</dbReference>
<keyword evidence="3" id="KW-0032">Aminotransferase</keyword>
<dbReference type="PRINTS" id="PR00095">
    <property type="entry name" value="ANTSNTHASEI"/>
</dbReference>
<dbReference type="EMBL" id="JACIIV010000003">
    <property type="protein sequence ID" value="MBB6226448.1"/>
    <property type="molecule type" value="Genomic_DNA"/>
</dbReference>
<dbReference type="NCBIfam" id="TIGR00553">
    <property type="entry name" value="pabB"/>
    <property type="match status" value="1"/>
</dbReference>
<evidence type="ECO:0000259" key="2">
    <source>
        <dbReference type="Pfam" id="PF00425"/>
    </source>
</evidence>
<dbReference type="SUPFAM" id="SSF56322">
    <property type="entry name" value="ADC synthase"/>
    <property type="match status" value="1"/>
</dbReference>
<dbReference type="Pfam" id="PF00425">
    <property type="entry name" value="Chorismate_bind"/>
    <property type="match status" value="1"/>
</dbReference>
<evidence type="ECO:0000313" key="3">
    <source>
        <dbReference type="EMBL" id="MBB6226448.1"/>
    </source>
</evidence>
<sequence length="573" mass="60194">MIPASPFVLLDDAAAGQATLFTEPVEALSTRTLDGVQEVLARLGRGENWAGFIGFESGAALESGVPARLPPGDEPLLWFARFARCAPVVADDWLAAAPPDPAPRLGPAVPTIAAADHAAAVARIHALIAAGDIYQANLTFAAEVAVHGHPAALYRRLRAGSRAPYGALVFTGAHWLLSFSPELFFRLEGRQLTARPMKGTALRGGNAVEDSARAEALLSDPKNRAENLMIVDLLRNDLSRVATQVAVPALFEVETYPTILQMTSTITAEARPGMVAVDVLRALFPCGSITGAPKIRSLQVIGDVEPAPRGVYTGSIGAIHGNGDAQFNVAIRTLVLPVGSSTARLGLGSGIVADSDPAAEWQECLDKAGFLVRQGPPGLIETMRCEGGDLPDLDRHLARMAASAAFLGHRFDAGRVADAVRAAATGHDGRVRLLLAPSGAIAVQCGPLPPALAEPVPVGLASLPVDAADWRLRHKTSDRAFYDAARRAGGAPEVLLVRPDGLITEGSFTSLFVERGGRLLTPPLALGLLPGILRARLLAEGMTEEAELTKSDLSDGFFIGNALRGLMRAHLAR</sequence>
<dbReference type="Gene3D" id="3.20.10.10">
    <property type="entry name" value="D-amino Acid Aminotransferase, subunit A, domain 2"/>
    <property type="match status" value="1"/>
</dbReference>
<dbReference type="PANTHER" id="PTHR11236:SF50">
    <property type="entry name" value="AMINODEOXYCHORISMATE SYNTHASE COMPONENT 1"/>
    <property type="match status" value="1"/>
</dbReference>
<dbReference type="SUPFAM" id="SSF56752">
    <property type="entry name" value="D-aminoacid aminotransferase-like PLP-dependent enzymes"/>
    <property type="match status" value="1"/>
</dbReference>
<name>A0A841LBS1_9SPHN</name>
<dbReference type="InterPro" id="IPR005802">
    <property type="entry name" value="ADC_synth_comp_1"/>
</dbReference>
<dbReference type="GO" id="GO:0000162">
    <property type="term" value="P:L-tryptophan biosynthetic process"/>
    <property type="evidence" value="ECO:0007669"/>
    <property type="project" value="TreeGrafter"/>
</dbReference>
<reference evidence="3 4" key="1">
    <citation type="submission" date="2020-08" db="EMBL/GenBank/DDBJ databases">
        <title>Genomic Encyclopedia of Type Strains, Phase IV (KMG-IV): sequencing the most valuable type-strain genomes for metagenomic binning, comparative biology and taxonomic classification.</title>
        <authorList>
            <person name="Goeker M."/>
        </authorList>
    </citation>
    <scope>NUCLEOTIDE SEQUENCE [LARGE SCALE GENOMIC DNA]</scope>
    <source>
        <strain evidence="3 4">DSM 102189</strain>
    </source>
</reference>
<dbReference type="RefSeq" id="WP_243453281.1">
    <property type="nucleotide sequence ID" value="NZ_BMOX01000002.1"/>
</dbReference>
<evidence type="ECO:0000256" key="1">
    <source>
        <dbReference type="ARBA" id="ARBA00014472"/>
    </source>
</evidence>
<dbReference type="InterPro" id="IPR001544">
    <property type="entry name" value="Aminotrans_IV"/>
</dbReference>